<evidence type="ECO:0000313" key="2">
    <source>
        <dbReference type="Proteomes" id="UP000552644"/>
    </source>
</evidence>
<accession>A0A7W7VMY5</accession>
<protein>
    <submittedName>
        <fullName evidence="1">Uncharacterized protein</fullName>
    </submittedName>
</protein>
<sequence>MGTQLASSLAEFVGLRIGMHSAVSPAPRIPASNISLTIDEYPLISSRNQRANAPELIPVYTGCTSKISIVKREKGASLMEDTLTDQ</sequence>
<evidence type="ECO:0000313" key="1">
    <source>
        <dbReference type="EMBL" id="MBB4915690.1"/>
    </source>
</evidence>
<dbReference type="EMBL" id="JACHJP010000002">
    <property type="protein sequence ID" value="MBB4915690.1"/>
    <property type="molecule type" value="Genomic_DNA"/>
</dbReference>
<comment type="caution">
    <text evidence="1">The sequence shown here is derived from an EMBL/GenBank/DDBJ whole genome shotgun (WGS) entry which is preliminary data.</text>
</comment>
<keyword evidence="2" id="KW-1185">Reference proteome</keyword>
<reference evidence="1 2" key="1">
    <citation type="submission" date="2020-08" db="EMBL/GenBank/DDBJ databases">
        <title>Genomic Encyclopedia of Type Strains, Phase III (KMG-III): the genomes of soil and plant-associated and newly described type strains.</title>
        <authorList>
            <person name="Whitman W."/>
        </authorList>
    </citation>
    <scope>NUCLEOTIDE SEQUENCE [LARGE SCALE GENOMIC DNA]</scope>
    <source>
        <strain evidence="1 2">CECT 8840</strain>
    </source>
</reference>
<gene>
    <name evidence="1" type="ORF">FHS44_002775</name>
</gene>
<organism evidence="1 2">
    <name type="scientific">Streptosporangium saharense</name>
    <dbReference type="NCBI Taxonomy" id="1706840"/>
    <lineage>
        <taxon>Bacteria</taxon>
        <taxon>Bacillati</taxon>
        <taxon>Actinomycetota</taxon>
        <taxon>Actinomycetes</taxon>
        <taxon>Streptosporangiales</taxon>
        <taxon>Streptosporangiaceae</taxon>
        <taxon>Streptosporangium</taxon>
    </lineage>
</organism>
<proteinExistence type="predicted"/>
<dbReference type="Proteomes" id="UP000552644">
    <property type="component" value="Unassembled WGS sequence"/>
</dbReference>
<dbReference type="AlphaFoldDB" id="A0A7W7VMY5"/>
<dbReference type="RefSeq" id="WP_184714322.1">
    <property type="nucleotide sequence ID" value="NZ_JACHJP010000002.1"/>
</dbReference>
<name>A0A7W7VMY5_9ACTN</name>